<evidence type="ECO:0000256" key="2">
    <source>
        <dbReference type="ARBA" id="ARBA00006706"/>
    </source>
</evidence>
<dbReference type="AlphaFoldDB" id="A0A264W728"/>
<reference evidence="7 8" key="1">
    <citation type="submission" date="2017-07" db="EMBL/GenBank/DDBJ databases">
        <title>Tetzosporium hominis gen.nov. sp.nov.</title>
        <authorList>
            <person name="Tetz G."/>
            <person name="Tetz V."/>
        </authorList>
    </citation>
    <scope>NUCLEOTIDE SEQUENCE [LARGE SCALE GENOMIC DNA]</scope>
    <source>
        <strain evidence="7 8">VT-49</strain>
    </source>
</reference>
<keyword evidence="8" id="KW-1185">Reference proteome</keyword>
<dbReference type="PANTHER" id="PTHR12001">
    <property type="entry name" value="GERANYLGERANYL PYROPHOSPHATE SYNTHASE"/>
    <property type="match status" value="1"/>
</dbReference>
<proteinExistence type="inferred from homology"/>
<protein>
    <submittedName>
        <fullName evidence="7">Heptaprenyl diphosphate synthase</fullName>
    </submittedName>
</protein>
<dbReference type="PANTHER" id="PTHR12001:SF69">
    <property type="entry name" value="ALL TRANS-POLYPRENYL-DIPHOSPHATE SYNTHASE PDSS1"/>
    <property type="match status" value="1"/>
</dbReference>
<evidence type="ECO:0000256" key="4">
    <source>
        <dbReference type="ARBA" id="ARBA00022723"/>
    </source>
</evidence>
<keyword evidence="3 6" id="KW-0808">Transferase</keyword>
<comment type="caution">
    <text evidence="7">The sequence shown here is derived from an EMBL/GenBank/DDBJ whole genome shotgun (WGS) entry which is preliminary data.</text>
</comment>
<dbReference type="EMBL" id="NOKQ01000134">
    <property type="protein sequence ID" value="OZS79386.1"/>
    <property type="molecule type" value="Genomic_DNA"/>
</dbReference>
<keyword evidence="5" id="KW-0460">Magnesium</keyword>
<dbReference type="InterPro" id="IPR033749">
    <property type="entry name" value="Polyprenyl_synt_CS"/>
</dbReference>
<dbReference type="GO" id="GO:0046872">
    <property type="term" value="F:metal ion binding"/>
    <property type="evidence" value="ECO:0007669"/>
    <property type="project" value="UniProtKB-KW"/>
</dbReference>
<dbReference type="Gene3D" id="1.10.600.10">
    <property type="entry name" value="Farnesyl Diphosphate Synthase"/>
    <property type="match status" value="1"/>
</dbReference>
<name>A0A264W728_9BACL</name>
<dbReference type="InterPro" id="IPR000092">
    <property type="entry name" value="Polyprenyl_synt"/>
</dbReference>
<dbReference type="InterPro" id="IPR008949">
    <property type="entry name" value="Isoprenoid_synthase_dom_sf"/>
</dbReference>
<dbReference type="Proteomes" id="UP000217065">
    <property type="component" value="Unassembled WGS sequence"/>
</dbReference>
<dbReference type="RefSeq" id="WP_094941767.1">
    <property type="nucleotide sequence ID" value="NZ_NOKQ01000134.1"/>
</dbReference>
<dbReference type="SUPFAM" id="SSF48576">
    <property type="entry name" value="Terpenoid synthases"/>
    <property type="match status" value="1"/>
</dbReference>
<dbReference type="GO" id="GO:0004659">
    <property type="term" value="F:prenyltransferase activity"/>
    <property type="evidence" value="ECO:0007669"/>
    <property type="project" value="InterPro"/>
</dbReference>
<evidence type="ECO:0000313" key="8">
    <source>
        <dbReference type="Proteomes" id="UP000217065"/>
    </source>
</evidence>
<evidence type="ECO:0000256" key="1">
    <source>
        <dbReference type="ARBA" id="ARBA00001946"/>
    </source>
</evidence>
<comment type="similarity">
    <text evidence="2 6">Belongs to the FPP/GGPP synthase family.</text>
</comment>
<accession>A0A264W728</accession>
<comment type="cofactor">
    <cofactor evidence="1">
        <name>Mg(2+)</name>
        <dbReference type="ChEBI" id="CHEBI:18420"/>
    </cofactor>
</comment>
<evidence type="ECO:0000313" key="7">
    <source>
        <dbReference type="EMBL" id="OZS79386.1"/>
    </source>
</evidence>
<evidence type="ECO:0000256" key="3">
    <source>
        <dbReference type="ARBA" id="ARBA00022679"/>
    </source>
</evidence>
<dbReference type="PROSITE" id="PS00723">
    <property type="entry name" value="POLYPRENYL_SYNTHASE_1"/>
    <property type="match status" value="1"/>
</dbReference>
<dbReference type="Pfam" id="PF00348">
    <property type="entry name" value="polyprenyl_synt"/>
    <property type="match status" value="1"/>
</dbReference>
<keyword evidence="4" id="KW-0479">Metal-binding</keyword>
<dbReference type="CDD" id="cd00685">
    <property type="entry name" value="Trans_IPPS_HT"/>
    <property type="match status" value="1"/>
</dbReference>
<dbReference type="GO" id="GO:0008299">
    <property type="term" value="P:isoprenoid biosynthetic process"/>
    <property type="evidence" value="ECO:0007669"/>
    <property type="project" value="InterPro"/>
</dbReference>
<organism evidence="7 8">
    <name type="scientific">Tetzosporium hominis</name>
    <dbReference type="NCBI Taxonomy" id="2020506"/>
    <lineage>
        <taxon>Bacteria</taxon>
        <taxon>Bacillati</taxon>
        <taxon>Bacillota</taxon>
        <taxon>Bacilli</taxon>
        <taxon>Bacillales</taxon>
        <taxon>Caryophanaceae</taxon>
        <taxon>Tetzosporium</taxon>
    </lineage>
</organism>
<dbReference type="OrthoDB" id="9805316at2"/>
<sequence>MDKLKLKALYTDLRPDLDQVEAELTASVQSDSDLLTEASLHLLQAGGKRIRPVFVLLAAKFGDFSIERIKQVAVPVELIHMASLVHDDVIDDAGTRRGRPTVKAEWDNRMAMYTGDFLFSKAIASLSKLDSTYAHQLLSDTMVELCLGEIEQVEDKRLYQLTVREYLKRIRRKTALLISVSCELGALAADVNEKDRIHLRNFGYYVGMSFQIVDDILDIVSTDEMLGKPAGSDLLLGNITLPVVYARDEAGVKELLIRIQRGDTTEQTRHELLAALRTSQGLEQAKRMSNLYLEKAMNEIKHLPKSSAKKSLQNIALFMSKRKF</sequence>
<dbReference type="PROSITE" id="PS00444">
    <property type="entry name" value="POLYPRENYL_SYNTHASE_2"/>
    <property type="match status" value="1"/>
</dbReference>
<evidence type="ECO:0000256" key="6">
    <source>
        <dbReference type="RuleBase" id="RU004466"/>
    </source>
</evidence>
<gene>
    <name evidence="7" type="ORF">CF394_02900</name>
</gene>
<dbReference type="SFLD" id="SFLDS00005">
    <property type="entry name" value="Isoprenoid_Synthase_Type_I"/>
    <property type="match status" value="1"/>
</dbReference>
<evidence type="ECO:0000256" key="5">
    <source>
        <dbReference type="ARBA" id="ARBA00022842"/>
    </source>
</evidence>